<dbReference type="GO" id="GO:0004523">
    <property type="term" value="F:RNA-DNA hybrid ribonuclease activity"/>
    <property type="evidence" value="ECO:0007669"/>
    <property type="project" value="InterPro"/>
</dbReference>
<evidence type="ECO:0000259" key="1">
    <source>
        <dbReference type="PROSITE" id="PS50879"/>
    </source>
</evidence>
<dbReference type="CDD" id="cd09279">
    <property type="entry name" value="RNase_HI_like"/>
    <property type="match status" value="1"/>
</dbReference>
<dbReference type="SUPFAM" id="SSF56672">
    <property type="entry name" value="DNA/RNA polymerases"/>
    <property type="match status" value="1"/>
</dbReference>
<dbReference type="InterPro" id="IPR002156">
    <property type="entry name" value="RNaseH_domain"/>
</dbReference>
<dbReference type="InterPro" id="IPR043128">
    <property type="entry name" value="Rev_trsase/Diguanyl_cyclase"/>
</dbReference>
<dbReference type="EMBL" id="JAVXUP010001316">
    <property type="protein sequence ID" value="KAK3013207.1"/>
    <property type="molecule type" value="Genomic_DNA"/>
</dbReference>
<dbReference type="InterPro" id="IPR036397">
    <property type="entry name" value="RNaseH_sf"/>
</dbReference>
<dbReference type="Gene3D" id="3.30.70.270">
    <property type="match status" value="1"/>
</dbReference>
<dbReference type="GO" id="GO:0003676">
    <property type="term" value="F:nucleic acid binding"/>
    <property type="evidence" value="ECO:0007669"/>
    <property type="project" value="InterPro"/>
</dbReference>
<proteinExistence type="predicted"/>
<dbReference type="InterPro" id="IPR012337">
    <property type="entry name" value="RNaseH-like_sf"/>
</dbReference>
<comment type="caution">
    <text evidence="2">The sequence shown here is derived from an EMBL/GenBank/DDBJ whole genome shotgun (WGS) entry which is preliminary data.</text>
</comment>
<dbReference type="SUPFAM" id="SSF50630">
    <property type="entry name" value="Acid proteases"/>
    <property type="match status" value="1"/>
</dbReference>
<name>A0AA88VSP1_9ASTE</name>
<protein>
    <recommendedName>
        <fullName evidence="1">RNase H type-1 domain-containing protein</fullName>
    </recommendedName>
</protein>
<dbReference type="PANTHER" id="PTHR48475">
    <property type="entry name" value="RIBONUCLEASE H"/>
    <property type="match status" value="1"/>
</dbReference>
<accession>A0AA88VSP1</accession>
<sequence>MRKPPSKRDRNLWCQYHNDYGHTTDNCESFKQAIEALIKQGHLKKYINRRDDRREATPLARREEAQENAGVINTISGGGGIATGSSSGQGQKAYAREVCTTVGPSAKKQKIKPVPTISFSKEDVGDTKMPHDDPLVVTLRVGNFDVKRILVDNGSSVEVLFYEAFQKINISSNRLHKIDTPLYGFSNHPVACEGIITLPITVGNPPAQAQLMLDFMVVHVPSAYGAILGRTALNQLKAVSVKAEAHMEDLKETFDILRAYKMKLNPLKCSFGVAFDKFLGFMISQRCIEANLKKIGAIHTMKPPKTIKQVQELTGRIAALGRFMSKAAERFSEVVVSTVLIREEKNKKKPVYYVSKVLQDVETSEVVVSTVLIREEKNKKKPVYYVSKVLQDVETRPKPSQILLLSALCQKTPPQLVISETSNPWLIYVDGLSKVNGGGAGLILISSDKFVIEYALRFDFQASNNEAKYEALLAGIRLAHSLKVDSLSIHTDSRLVVNHILGEYEAKDKRIIQYLQAVKTQGAKFKNFTIRHIPRLTSTDISGFSQTVYIELLQDGSIQPIVEVDIVGQEPWWMDPIV</sequence>
<dbReference type="InterPro" id="IPR021109">
    <property type="entry name" value="Peptidase_aspartic_dom_sf"/>
</dbReference>
<evidence type="ECO:0000313" key="3">
    <source>
        <dbReference type="Proteomes" id="UP001188597"/>
    </source>
</evidence>
<feature type="domain" description="RNase H type-1" evidence="1">
    <location>
        <begin position="421"/>
        <end position="559"/>
    </location>
</feature>
<dbReference type="AlphaFoldDB" id="A0AA88VSP1"/>
<organism evidence="2 3">
    <name type="scientific">Escallonia herrerae</name>
    <dbReference type="NCBI Taxonomy" id="1293975"/>
    <lineage>
        <taxon>Eukaryota</taxon>
        <taxon>Viridiplantae</taxon>
        <taxon>Streptophyta</taxon>
        <taxon>Embryophyta</taxon>
        <taxon>Tracheophyta</taxon>
        <taxon>Spermatophyta</taxon>
        <taxon>Magnoliopsida</taxon>
        <taxon>eudicotyledons</taxon>
        <taxon>Gunneridae</taxon>
        <taxon>Pentapetalae</taxon>
        <taxon>asterids</taxon>
        <taxon>campanulids</taxon>
        <taxon>Escalloniales</taxon>
        <taxon>Escalloniaceae</taxon>
        <taxon>Escallonia</taxon>
    </lineage>
</organism>
<reference evidence="2" key="1">
    <citation type="submission" date="2022-12" db="EMBL/GenBank/DDBJ databases">
        <title>Draft genome assemblies for two species of Escallonia (Escalloniales).</title>
        <authorList>
            <person name="Chanderbali A."/>
            <person name="Dervinis C."/>
            <person name="Anghel I."/>
            <person name="Soltis D."/>
            <person name="Soltis P."/>
            <person name="Zapata F."/>
        </authorList>
    </citation>
    <scope>NUCLEOTIDE SEQUENCE</scope>
    <source>
        <strain evidence="2">UCBG64.0493</strain>
        <tissue evidence="2">Leaf</tissue>
    </source>
</reference>
<dbReference type="PROSITE" id="PS50879">
    <property type="entry name" value="RNASE_H_1"/>
    <property type="match status" value="1"/>
</dbReference>
<dbReference type="PANTHER" id="PTHR48475:SF2">
    <property type="entry name" value="RIBONUCLEASE H"/>
    <property type="match status" value="1"/>
</dbReference>
<dbReference type="SUPFAM" id="SSF53098">
    <property type="entry name" value="Ribonuclease H-like"/>
    <property type="match status" value="1"/>
</dbReference>
<dbReference type="Proteomes" id="UP001188597">
    <property type="component" value="Unassembled WGS sequence"/>
</dbReference>
<dbReference type="Gene3D" id="3.30.420.10">
    <property type="entry name" value="Ribonuclease H-like superfamily/Ribonuclease H"/>
    <property type="match status" value="1"/>
</dbReference>
<keyword evidence="3" id="KW-1185">Reference proteome</keyword>
<dbReference type="CDD" id="cd00303">
    <property type="entry name" value="retropepsin_like"/>
    <property type="match status" value="1"/>
</dbReference>
<evidence type="ECO:0000313" key="2">
    <source>
        <dbReference type="EMBL" id="KAK3013207.1"/>
    </source>
</evidence>
<dbReference type="InterPro" id="IPR043502">
    <property type="entry name" value="DNA/RNA_pol_sf"/>
</dbReference>
<gene>
    <name evidence="2" type="ORF">RJ639_010395</name>
</gene>
<dbReference type="Pfam" id="PF13456">
    <property type="entry name" value="RVT_3"/>
    <property type="match status" value="1"/>
</dbReference>